<accession>A0A0G4IK65</accession>
<reference evidence="1 3" key="1">
    <citation type="submission" date="2015-02" db="EMBL/GenBank/DDBJ databases">
        <authorList>
            <person name="Chooi Y.-H."/>
        </authorList>
    </citation>
    <scope>NUCLEOTIDE SEQUENCE [LARGE SCALE GENOMIC DNA]</scope>
    <source>
        <strain evidence="1">E3</strain>
    </source>
</reference>
<gene>
    <name evidence="1" type="ORF">PBRA_004284</name>
    <name evidence="2" type="ORF">PLBR_LOCUS7646</name>
</gene>
<proteinExistence type="predicted"/>
<evidence type="ECO:0000313" key="3">
    <source>
        <dbReference type="Proteomes" id="UP000039324"/>
    </source>
</evidence>
<dbReference type="AlphaFoldDB" id="A0A0G4IK65"/>
<dbReference type="EMBL" id="OVEO01000014">
    <property type="protein sequence ID" value="SPR00431.1"/>
    <property type="molecule type" value="Genomic_DNA"/>
</dbReference>
<evidence type="ECO:0000313" key="2">
    <source>
        <dbReference type="EMBL" id="SPR00431.1"/>
    </source>
</evidence>
<reference evidence="2 4" key="2">
    <citation type="submission" date="2018-03" db="EMBL/GenBank/DDBJ databases">
        <authorList>
            <person name="Fogelqvist J."/>
        </authorList>
    </citation>
    <scope>NUCLEOTIDE SEQUENCE [LARGE SCALE GENOMIC DNA]</scope>
</reference>
<organism evidence="1 3">
    <name type="scientific">Plasmodiophora brassicae</name>
    <name type="common">Clubroot disease agent</name>
    <dbReference type="NCBI Taxonomy" id="37360"/>
    <lineage>
        <taxon>Eukaryota</taxon>
        <taxon>Sar</taxon>
        <taxon>Rhizaria</taxon>
        <taxon>Endomyxa</taxon>
        <taxon>Phytomyxea</taxon>
        <taxon>Plasmodiophorida</taxon>
        <taxon>Plasmodiophoridae</taxon>
        <taxon>Plasmodiophora</taxon>
    </lineage>
</organism>
<name>A0A0G4IK65_PLABS</name>
<dbReference type="Proteomes" id="UP000039324">
    <property type="component" value="Unassembled WGS sequence"/>
</dbReference>
<keyword evidence="2" id="KW-0496">Mitochondrion</keyword>
<keyword evidence="3" id="KW-1185">Reference proteome</keyword>
<evidence type="ECO:0000313" key="4">
    <source>
        <dbReference type="Proteomes" id="UP000290189"/>
    </source>
</evidence>
<evidence type="ECO:0000313" key="1">
    <source>
        <dbReference type="EMBL" id="CEO95558.1"/>
    </source>
</evidence>
<protein>
    <submittedName>
        <fullName evidence="1">Uncharacterized protein</fullName>
    </submittedName>
</protein>
<dbReference type="Proteomes" id="UP000290189">
    <property type="component" value="Unassembled WGS sequence"/>
</dbReference>
<sequence length="155" mass="16569">MVVAMLDANVPVPVVANTQLSMDSAPVEVMPMKPIPGIGGVKQASAEPGEPVRGRPTTTNVKVSRLCEGDNSSITLPGDELVDFTGFASNMDAMCREYNAHGLSDAKCSPRVDQLDARDRHGVDTLLMIRSTSTRKRQRCSACGSIGHNKRSCLV</sequence>
<geneLocation type="mitochondrion" evidence="2"/>
<dbReference type="EMBL" id="CDSF01000024">
    <property type="protein sequence ID" value="CEO95558.1"/>
    <property type="molecule type" value="Genomic_DNA"/>
</dbReference>